<sequence length="68" mass="7498">MTRDSSGATWYKSSYSQSGGDCVETAFFESGLVGVRDSKNPGGPALMFAPSEWDAFTARVRRGEFDWH</sequence>
<reference evidence="2 3" key="1">
    <citation type="submission" date="2018-07" db="EMBL/GenBank/DDBJ databases">
        <title>Genomic Encyclopedia of Type Strains, Phase IV (KMG-IV): sequencing the most valuable type-strain genomes for metagenomic binning, comparative biology and taxonomic classification.</title>
        <authorList>
            <person name="Goeker M."/>
        </authorList>
    </citation>
    <scope>NUCLEOTIDE SEQUENCE [LARGE SCALE GENOMIC DNA]</scope>
    <source>
        <strain evidence="2 3">DSM 44290</strain>
    </source>
</reference>
<dbReference type="EMBL" id="QQBC01000004">
    <property type="protein sequence ID" value="RDI66830.1"/>
    <property type="molecule type" value="Genomic_DNA"/>
</dbReference>
<name>A0A370I878_9NOCA</name>
<comment type="caution">
    <text evidence="2">The sequence shown here is derived from an EMBL/GenBank/DDBJ whole genome shotgun (WGS) entry which is preliminary data.</text>
</comment>
<evidence type="ECO:0000313" key="3">
    <source>
        <dbReference type="Proteomes" id="UP000254869"/>
    </source>
</evidence>
<evidence type="ECO:0000313" key="2">
    <source>
        <dbReference type="EMBL" id="RDI66830.1"/>
    </source>
</evidence>
<gene>
    <name evidence="2" type="ORF">DFR76_104583</name>
</gene>
<dbReference type="AlphaFoldDB" id="A0A370I878"/>
<keyword evidence="3" id="KW-1185">Reference proteome</keyword>
<dbReference type="InterPro" id="IPR007278">
    <property type="entry name" value="DUF397"/>
</dbReference>
<accession>A0A370I878</accession>
<feature type="domain" description="DUF397" evidence="1">
    <location>
        <begin position="8"/>
        <end position="61"/>
    </location>
</feature>
<evidence type="ECO:0000259" key="1">
    <source>
        <dbReference type="Pfam" id="PF04149"/>
    </source>
</evidence>
<protein>
    <submittedName>
        <fullName evidence="2">Uncharacterized protein DUF397</fullName>
    </submittedName>
</protein>
<proteinExistence type="predicted"/>
<organism evidence="2 3">
    <name type="scientific">Nocardia pseudobrasiliensis</name>
    <dbReference type="NCBI Taxonomy" id="45979"/>
    <lineage>
        <taxon>Bacteria</taxon>
        <taxon>Bacillati</taxon>
        <taxon>Actinomycetota</taxon>
        <taxon>Actinomycetes</taxon>
        <taxon>Mycobacteriales</taxon>
        <taxon>Nocardiaceae</taxon>
        <taxon>Nocardia</taxon>
    </lineage>
</organism>
<dbReference type="STRING" id="1210086.GCA_001613105_01779"/>
<dbReference type="Pfam" id="PF04149">
    <property type="entry name" value="DUF397"/>
    <property type="match status" value="1"/>
</dbReference>
<dbReference type="Proteomes" id="UP000254869">
    <property type="component" value="Unassembled WGS sequence"/>
</dbReference>
<dbReference type="RefSeq" id="WP_067994563.1">
    <property type="nucleotide sequence ID" value="NZ_QQBC01000004.1"/>
</dbReference>